<evidence type="ECO:0000256" key="7">
    <source>
        <dbReference type="SAM" id="Phobius"/>
    </source>
</evidence>
<dbReference type="SUPFAM" id="SSF103473">
    <property type="entry name" value="MFS general substrate transporter"/>
    <property type="match status" value="1"/>
</dbReference>
<evidence type="ECO:0000313" key="9">
    <source>
        <dbReference type="EMBL" id="GIN57295.1"/>
    </source>
</evidence>
<dbReference type="Pfam" id="PF07690">
    <property type="entry name" value="MFS_1"/>
    <property type="match status" value="1"/>
</dbReference>
<dbReference type="InterPro" id="IPR011701">
    <property type="entry name" value="MFS"/>
</dbReference>
<comment type="subcellular location">
    <subcellularLocation>
        <location evidence="1">Cell membrane</location>
        <topology evidence="1">Multi-pass membrane protein</topology>
    </subcellularLocation>
</comment>
<comment type="caution">
    <text evidence="9">The sequence shown here is derived from an EMBL/GenBank/DDBJ whole genome shotgun (WGS) entry which is preliminary data.</text>
</comment>
<proteinExistence type="predicted"/>
<dbReference type="InterPro" id="IPR036259">
    <property type="entry name" value="MFS_trans_sf"/>
</dbReference>
<keyword evidence="4 7" id="KW-0812">Transmembrane</keyword>
<keyword evidence="6 7" id="KW-0472">Membrane</keyword>
<name>A0ABQ4KH62_9BACI</name>
<evidence type="ECO:0000256" key="2">
    <source>
        <dbReference type="ARBA" id="ARBA00022448"/>
    </source>
</evidence>
<dbReference type="EMBL" id="BORB01000011">
    <property type="protein sequence ID" value="GIN57295.1"/>
    <property type="molecule type" value="Genomic_DNA"/>
</dbReference>
<gene>
    <name evidence="9" type="ORF">J8TS2_16140</name>
</gene>
<evidence type="ECO:0000256" key="4">
    <source>
        <dbReference type="ARBA" id="ARBA00022692"/>
    </source>
</evidence>
<dbReference type="InterPro" id="IPR020846">
    <property type="entry name" value="MFS_dom"/>
</dbReference>
<evidence type="ECO:0000256" key="5">
    <source>
        <dbReference type="ARBA" id="ARBA00022989"/>
    </source>
</evidence>
<evidence type="ECO:0000256" key="6">
    <source>
        <dbReference type="ARBA" id="ARBA00023136"/>
    </source>
</evidence>
<evidence type="ECO:0000313" key="10">
    <source>
        <dbReference type="Proteomes" id="UP000679950"/>
    </source>
</evidence>
<evidence type="ECO:0000256" key="1">
    <source>
        <dbReference type="ARBA" id="ARBA00004651"/>
    </source>
</evidence>
<accession>A0ABQ4KH62</accession>
<dbReference type="Proteomes" id="UP000679950">
    <property type="component" value="Unassembled WGS sequence"/>
</dbReference>
<evidence type="ECO:0000256" key="3">
    <source>
        <dbReference type="ARBA" id="ARBA00022475"/>
    </source>
</evidence>
<dbReference type="Gene3D" id="1.20.1720.10">
    <property type="entry name" value="Multidrug resistance protein D"/>
    <property type="match status" value="1"/>
</dbReference>
<feature type="transmembrane region" description="Helical" evidence="7">
    <location>
        <begin position="37"/>
        <end position="55"/>
    </location>
</feature>
<dbReference type="PANTHER" id="PTHR42718">
    <property type="entry name" value="MAJOR FACILITATOR SUPERFAMILY MULTIDRUG TRANSPORTER MFSC"/>
    <property type="match status" value="1"/>
</dbReference>
<reference evidence="9 10" key="1">
    <citation type="submission" date="2021-03" db="EMBL/GenBank/DDBJ databases">
        <title>Antimicrobial resistance genes in bacteria isolated from Japanese honey, and their potential for conferring macrolide and lincosamide resistance in the American foulbrood pathogen Paenibacillus larvae.</title>
        <authorList>
            <person name="Okamoto M."/>
            <person name="Kumagai M."/>
            <person name="Kanamori H."/>
            <person name="Takamatsu D."/>
        </authorList>
    </citation>
    <scope>NUCLEOTIDE SEQUENCE [LARGE SCALE GENOMIC DNA]</scope>
    <source>
        <strain evidence="9 10">J8TS2</strain>
    </source>
</reference>
<sequence>MCIANFLVMMDSAIIQIALPSLKGALGYSQESLQWGMSAFLNIFGGFLLLGGRLADLFGSRRG</sequence>
<evidence type="ECO:0000259" key="8">
    <source>
        <dbReference type="PROSITE" id="PS50850"/>
    </source>
</evidence>
<keyword evidence="5 7" id="KW-1133">Transmembrane helix</keyword>
<organism evidence="9 10">
    <name type="scientific">Lederbergia ruris</name>
    <dbReference type="NCBI Taxonomy" id="217495"/>
    <lineage>
        <taxon>Bacteria</taxon>
        <taxon>Bacillati</taxon>
        <taxon>Bacillota</taxon>
        <taxon>Bacilli</taxon>
        <taxon>Bacillales</taxon>
        <taxon>Bacillaceae</taxon>
        <taxon>Lederbergia</taxon>
    </lineage>
</organism>
<dbReference type="PANTHER" id="PTHR42718:SF46">
    <property type="entry name" value="BLR6921 PROTEIN"/>
    <property type="match status" value="1"/>
</dbReference>
<keyword evidence="2" id="KW-0813">Transport</keyword>
<keyword evidence="3" id="KW-1003">Cell membrane</keyword>
<dbReference type="PROSITE" id="PS50850">
    <property type="entry name" value="MFS"/>
    <property type="match status" value="1"/>
</dbReference>
<protein>
    <recommendedName>
        <fullName evidence="8">Major facilitator superfamily (MFS) profile domain-containing protein</fullName>
    </recommendedName>
</protein>
<keyword evidence="10" id="KW-1185">Reference proteome</keyword>
<feature type="domain" description="Major facilitator superfamily (MFS) profile" evidence="8">
    <location>
        <begin position="1"/>
        <end position="63"/>
    </location>
</feature>